<dbReference type="EMBL" id="JALJOR010000018">
    <property type="protein sequence ID" value="KAK9804381.1"/>
    <property type="molecule type" value="Genomic_DNA"/>
</dbReference>
<organism evidence="2 3">
    <name type="scientific">[Myrmecia] bisecta</name>
    <dbReference type="NCBI Taxonomy" id="41462"/>
    <lineage>
        <taxon>Eukaryota</taxon>
        <taxon>Viridiplantae</taxon>
        <taxon>Chlorophyta</taxon>
        <taxon>core chlorophytes</taxon>
        <taxon>Trebouxiophyceae</taxon>
        <taxon>Trebouxiales</taxon>
        <taxon>Trebouxiaceae</taxon>
        <taxon>Myrmecia</taxon>
    </lineage>
</organism>
<comment type="caution">
    <text evidence="2">The sequence shown here is derived from an EMBL/GenBank/DDBJ whole genome shotgun (WGS) entry which is preliminary data.</text>
</comment>
<evidence type="ECO:0000313" key="2">
    <source>
        <dbReference type="EMBL" id="KAK9804381.1"/>
    </source>
</evidence>
<keyword evidence="3" id="KW-1185">Reference proteome</keyword>
<protein>
    <recommendedName>
        <fullName evidence="4">EF-hand domain-containing protein</fullName>
    </recommendedName>
</protein>
<evidence type="ECO:0000256" key="1">
    <source>
        <dbReference type="SAM" id="MobiDB-lite"/>
    </source>
</evidence>
<accession>A0AAW1P3R9</accession>
<dbReference type="AlphaFoldDB" id="A0AAW1P3R9"/>
<sequence length="899" mass="97828">MAGMVDVPEDVQRHILGCLANLADRARASCTLHIGLNTRTSNGYAMGTSLAGHPALPQLRELTLWEVDMEDNFRDLLPITAVVSVAEHAGADDVAFPGSKPPAAASRCSSDLHFVNSLGSEASCGNAGAGPSEPGFLWCFPGQCLQHELTSAMQSGQEGLAYRTSGPTRASPWTTLWTRFRKWLTPTSAASSSRQSKGGKRKVRDDTADGAAEQPWGGLGAAFSELTKHLDQPKGLKKKAATVLQTVEKVVQNWKDLIPNFGGIPEAAANMAMRILSAAACTEDICEVFQELGGPQAVAKCPVKMEKVMTAMAQHDPAQSLVYHLIDKRGVYTSLHNKQLQLFWHLCDWKDHQAMEFNTLCNSLRTKLHLVVPAAGQDFQITPEQEQAFAKLVDVNGDGQASIAELNRLIGEDDCLLTRVCQLMHRPSNKSGRLLSDDIPQLDRSSGHHVEEMAGMIDTVVALTVAAPIANGTTVMCMAIAYMWRAAAPRRLVFTADWLAGDDVAAQQLQAIASDIKTTQEETRTAAEVLVVLDDPSCTAMAGCSQVLNDAIAKLWDIVSTGKLLVASSMGPRAFRHPHLDAGNRNLYFIMPTLAEPKVTGIMLHGVEAHLPSSAVQDVSGWQLQTHGVVKLAIIVNTRLRSGALQPDGYAEATYADGGTWVKTLPLGYVEKVLRTVRERVQHNDDLALLTQLCLLAWTFDIETASKIAAAPISPQKVKAWIDAGLLWEAHDGGRSRQHGNPQYYIPQVIRLTLLDRRAVEAFVPEAEWTAACCRFSEHYMHLVGNRELPAAQLANAKQLQMDDGSIPLAEAQPTWPEGWPTQKTFRKTVHQLCSGEAQLAQLLQSAGHGAHLLTAAIRQAKQRAQAFQMLDEVEQLDARLEKYVAHGNSAPSSMFTPK</sequence>
<evidence type="ECO:0000313" key="3">
    <source>
        <dbReference type="Proteomes" id="UP001489004"/>
    </source>
</evidence>
<proteinExistence type="predicted"/>
<reference evidence="2 3" key="1">
    <citation type="journal article" date="2024" name="Nat. Commun.">
        <title>Phylogenomics reveals the evolutionary origins of lichenization in chlorophyte algae.</title>
        <authorList>
            <person name="Puginier C."/>
            <person name="Libourel C."/>
            <person name="Otte J."/>
            <person name="Skaloud P."/>
            <person name="Haon M."/>
            <person name="Grisel S."/>
            <person name="Petersen M."/>
            <person name="Berrin J.G."/>
            <person name="Delaux P.M."/>
            <person name="Dal Grande F."/>
            <person name="Keller J."/>
        </authorList>
    </citation>
    <scope>NUCLEOTIDE SEQUENCE [LARGE SCALE GENOMIC DNA]</scope>
    <source>
        <strain evidence="2 3">SAG 2043</strain>
    </source>
</reference>
<dbReference type="Proteomes" id="UP001489004">
    <property type="component" value="Unassembled WGS sequence"/>
</dbReference>
<name>A0AAW1P3R9_9CHLO</name>
<evidence type="ECO:0008006" key="4">
    <source>
        <dbReference type="Google" id="ProtNLM"/>
    </source>
</evidence>
<gene>
    <name evidence="2" type="ORF">WJX72_010247</name>
</gene>
<feature type="region of interest" description="Disordered" evidence="1">
    <location>
        <begin position="188"/>
        <end position="216"/>
    </location>
</feature>